<dbReference type="HOGENOM" id="CLU_3090492_0_0_1"/>
<proteinExistence type="predicted"/>
<name>I1Q1K2_ORYGL</name>
<organism evidence="2 3">
    <name type="scientific">Oryza glaberrima</name>
    <name type="common">African rice</name>
    <dbReference type="NCBI Taxonomy" id="4538"/>
    <lineage>
        <taxon>Eukaryota</taxon>
        <taxon>Viridiplantae</taxon>
        <taxon>Streptophyta</taxon>
        <taxon>Embryophyta</taxon>
        <taxon>Tracheophyta</taxon>
        <taxon>Spermatophyta</taxon>
        <taxon>Magnoliopsida</taxon>
        <taxon>Liliopsida</taxon>
        <taxon>Poales</taxon>
        <taxon>Poaceae</taxon>
        <taxon>BOP clade</taxon>
        <taxon>Oryzoideae</taxon>
        <taxon>Oryzeae</taxon>
        <taxon>Oryzinae</taxon>
        <taxon>Oryza</taxon>
    </lineage>
</organism>
<evidence type="ECO:0000256" key="1">
    <source>
        <dbReference type="SAM" id="MobiDB-lite"/>
    </source>
</evidence>
<sequence>MARRRAMRGGEEEGLGLGEGAQVARSDRRGGEGAGQGGEGGGVNPERWIGAR</sequence>
<dbReference type="EnsemblPlants" id="ORGLA06G0290000.1">
    <property type="protein sequence ID" value="ORGLA06G0290000.1"/>
    <property type="gene ID" value="ORGLA06G0290000"/>
</dbReference>
<dbReference type="Gramene" id="ORGLA06G0101500.1">
    <property type="protein sequence ID" value="ORGLA06G0101500.1"/>
    <property type="gene ID" value="ORGLA06G0101500"/>
</dbReference>
<dbReference type="EnsemblPlants" id="ORGLA06G0101500.1">
    <property type="protein sequence ID" value="ORGLA06G0101500.1"/>
    <property type="gene ID" value="ORGLA06G0101500"/>
</dbReference>
<feature type="compositionally biased region" description="Gly residues" evidence="1">
    <location>
        <begin position="32"/>
        <end position="43"/>
    </location>
</feature>
<feature type="region of interest" description="Disordered" evidence="1">
    <location>
        <begin position="1"/>
        <end position="52"/>
    </location>
</feature>
<dbReference type="AlphaFoldDB" id="I1Q1K2"/>
<reference evidence="2" key="1">
    <citation type="submission" date="2015-06" db="UniProtKB">
        <authorList>
            <consortium name="EnsemblPlants"/>
        </authorList>
    </citation>
    <scope>IDENTIFICATION</scope>
</reference>
<protein>
    <submittedName>
        <fullName evidence="2">Uncharacterized protein</fullName>
    </submittedName>
</protein>
<evidence type="ECO:0000313" key="3">
    <source>
        <dbReference type="Proteomes" id="UP000007306"/>
    </source>
</evidence>
<evidence type="ECO:0000313" key="2">
    <source>
        <dbReference type="EnsemblPlants" id="ORGLA06G0101500.1"/>
    </source>
</evidence>
<reference evidence="2 3" key="2">
    <citation type="submission" date="2018-04" db="EMBL/GenBank/DDBJ databases">
        <title>OglaRS2 (Oryza glaberrima Reference Sequence Version 2).</title>
        <authorList>
            <person name="Zhang J."/>
            <person name="Kudrna D."/>
            <person name="Lee S."/>
            <person name="Talag J."/>
            <person name="Rajasekar S."/>
            <person name="Wing R.A."/>
        </authorList>
    </citation>
    <scope>NUCLEOTIDE SEQUENCE [LARGE SCALE GENOMIC DNA]</scope>
    <source>
        <strain evidence="2 3">cv. IRGC 96717</strain>
    </source>
</reference>
<accession>I1Q1K2</accession>
<dbReference type="Proteomes" id="UP000007306">
    <property type="component" value="Chromosome 6"/>
</dbReference>
<keyword evidence="3" id="KW-1185">Reference proteome</keyword>
<dbReference type="Gramene" id="ORGLA06G0290000.1">
    <property type="protein sequence ID" value="ORGLA06G0290000.1"/>
    <property type="gene ID" value="ORGLA06G0290000"/>
</dbReference>